<dbReference type="AlphaFoldDB" id="A0A6A6LUW2"/>
<proteinExistence type="predicted"/>
<accession>A0A6A6LUW2</accession>
<dbReference type="Proteomes" id="UP000467840">
    <property type="component" value="Chromosome 16"/>
</dbReference>
<dbReference type="EMBL" id="JAAGAX010000009">
    <property type="protein sequence ID" value="KAF2304287.1"/>
    <property type="molecule type" value="Genomic_DNA"/>
</dbReference>
<name>A0A6A6LUW2_HEVBR</name>
<comment type="caution">
    <text evidence="1">The sequence shown here is derived from an EMBL/GenBank/DDBJ whole genome shotgun (WGS) entry which is preliminary data.</text>
</comment>
<sequence length="121" mass="13259">MTLLLPLSDYASGSFDVLLGDLTSFSGRDGVDVPLNPVGRETDMTLDDSSFSYKDLCPHGLQSSSTITLTGQNRTDLLTPFRSFSLVDGELLLKHDLEKDEAEEQVDVAVQAWISSLHHNC</sequence>
<evidence type="ECO:0000313" key="2">
    <source>
        <dbReference type="Proteomes" id="UP000467840"/>
    </source>
</evidence>
<gene>
    <name evidence="1" type="ORF">GH714_029429</name>
</gene>
<evidence type="ECO:0000313" key="1">
    <source>
        <dbReference type="EMBL" id="KAF2304287.1"/>
    </source>
</evidence>
<reference evidence="1 2" key="1">
    <citation type="journal article" date="2020" name="Mol. Plant">
        <title>The Chromosome-Based Rubber Tree Genome Provides New Insights into Spurge Genome Evolution and Rubber Biosynthesis.</title>
        <authorList>
            <person name="Liu J."/>
            <person name="Shi C."/>
            <person name="Shi C.C."/>
            <person name="Li W."/>
            <person name="Zhang Q.J."/>
            <person name="Zhang Y."/>
            <person name="Li K."/>
            <person name="Lu H.F."/>
            <person name="Shi C."/>
            <person name="Zhu S.T."/>
            <person name="Xiao Z.Y."/>
            <person name="Nan H."/>
            <person name="Yue Y."/>
            <person name="Zhu X.G."/>
            <person name="Wu Y."/>
            <person name="Hong X.N."/>
            <person name="Fan G.Y."/>
            <person name="Tong Y."/>
            <person name="Zhang D."/>
            <person name="Mao C.L."/>
            <person name="Liu Y.L."/>
            <person name="Hao S.J."/>
            <person name="Liu W.Q."/>
            <person name="Lv M.Q."/>
            <person name="Zhang H.B."/>
            <person name="Liu Y."/>
            <person name="Hu-Tang G.R."/>
            <person name="Wang J.P."/>
            <person name="Wang J.H."/>
            <person name="Sun Y.H."/>
            <person name="Ni S.B."/>
            <person name="Chen W.B."/>
            <person name="Zhang X.C."/>
            <person name="Jiao Y.N."/>
            <person name="Eichler E.E."/>
            <person name="Li G.H."/>
            <person name="Liu X."/>
            <person name="Gao L.Z."/>
        </authorList>
    </citation>
    <scope>NUCLEOTIDE SEQUENCE [LARGE SCALE GENOMIC DNA]</scope>
    <source>
        <strain evidence="2">cv. GT1</strain>
        <tissue evidence="1">Leaf</tissue>
    </source>
</reference>
<keyword evidence="2" id="KW-1185">Reference proteome</keyword>
<organism evidence="1 2">
    <name type="scientific">Hevea brasiliensis</name>
    <name type="common">Para rubber tree</name>
    <name type="synonym">Siphonia brasiliensis</name>
    <dbReference type="NCBI Taxonomy" id="3981"/>
    <lineage>
        <taxon>Eukaryota</taxon>
        <taxon>Viridiplantae</taxon>
        <taxon>Streptophyta</taxon>
        <taxon>Embryophyta</taxon>
        <taxon>Tracheophyta</taxon>
        <taxon>Spermatophyta</taxon>
        <taxon>Magnoliopsida</taxon>
        <taxon>eudicotyledons</taxon>
        <taxon>Gunneridae</taxon>
        <taxon>Pentapetalae</taxon>
        <taxon>rosids</taxon>
        <taxon>fabids</taxon>
        <taxon>Malpighiales</taxon>
        <taxon>Euphorbiaceae</taxon>
        <taxon>Crotonoideae</taxon>
        <taxon>Micrandreae</taxon>
        <taxon>Hevea</taxon>
    </lineage>
</organism>
<protein>
    <submittedName>
        <fullName evidence="1">Uncharacterized protein</fullName>
    </submittedName>
</protein>